<protein>
    <submittedName>
        <fullName evidence="2">Uncharacterized protein</fullName>
    </submittedName>
</protein>
<evidence type="ECO:0000313" key="3">
    <source>
        <dbReference type="Proteomes" id="UP000325780"/>
    </source>
</evidence>
<organism evidence="2 3">
    <name type="scientific">Aspergillus avenaceus</name>
    <dbReference type="NCBI Taxonomy" id="36643"/>
    <lineage>
        <taxon>Eukaryota</taxon>
        <taxon>Fungi</taxon>
        <taxon>Dikarya</taxon>
        <taxon>Ascomycota</taxon>
        <taxon>Pezizomycotina</taxon>
        <taxon>Eurotiomycetes</taxon>
        <taxon>Eurotiomycetidae</taxon>
        <taxon>Eurotiales</taxon>
        <taxon>Aspergillaceae</taxon>
        <taxon>Aspergillus</taxon>
        <taxon>Aspergillus subgen. Circumdati</taxon>
    </lineage>
</organism>
<proteinExistence type="predicted"/>
<dbReference type="EMBL" id="ML742288">
    <property type="protein sequence ID" value="KAE8146072.1"/>
    <property type="molecule type" value="Genomic_DNA"/>
</dbReference>
<evidence type="ECO:0000313" key="2">
    <source>
        <dbReference type="EMBL" id="KAE8146072.1"/>
    </source>
</evidence>
<feature type="region of interest" description="Disordered" evidence="1">
    <location>
        <begin position="311"/>
        <end position="359"/>
    </location>
</feature>
<accession>A0A5N6TIB0</accession>
<gene>
    <name evidence="2" type="ORF">BDV25DRAFT_144040</name>
</gene>
<feature type="region of interest" description="Disordered" evidence="1">
    <location>
        <begin position="1"/>
        <end position="28"/>
    </location>
</feature>
<sequence length="479" mass="54254">MSLPAKGPYLRTKLRNGRIQNPERDDKAQRWNPITSQHDAFDACSASLSMRTGPIFSRIPTPTRSISTLYSHAGYKRENRRSALSAPGSQDVKLNMNVREGVNENPNNAGREKRISNENAAQWLEFQRRPFHLDVAPMHRLSDPYCLKTNEDTRLQRAITRSYPQQPQQDTPVTRLFPVPIAIKSKSRHSGKLPVARYATGSPSTRLSKSASLSTSRFEAGVHRKLKVDEYYEGIVTPISNDARGISFRKERVENHLVPTQTLRMYSQLTGSNQTRAPETEYNLGIPSEKMGYIRKGFRWTNSYASVKIENRTERSTERSTVSRPSNSTARCQSAARLSPLPDTRTAKPKDQSGRMLLSRSLSTGVRSKLKKPGLTAYVDFVSQVSGSQPQQYWLGRFVTLMNAFHYEDSFNKPDIATGFGMLSSYSRPLGHLDSNEADYRIKRAFMVLENVCMNEEASASLQQFRHAYVSKFGDRWTV</sequence>
<name>A0A5N6TIB0_ASPAV</name>
<dbReference type="Proteomes" id="UP000325780">
    <property type="component" value="Unassembled WGS sequence"/>
</dbReference>
<dbReference type="AlphaFoldDB" id="A0A5N6TIB0"/>
<dbReference type="OrthoDB" id="3557758at2759"/>
<evidence type="ECO:0000256" key="1">
    <source>
        <dbReference type="SAM" id="MobiDB-lite"/>
    </source>
</evidence>
<feature type="compositionally biased region" description="Polar residues" evidence="1">
    <location>
        <begin position="319"/>
        <end position="332"/>
    </location>
</feature>
<reference evidence="2 3" key="1">
    <citation type="submission" date="2019-04" db="EMBL/GenBank/DDBJ databases">
        <title>Friends and foes A comparative genomics study of 23 Aspergillus species from section Flavi.</title>
        <authorList>
            <consortium name="DOE Joint Genome Institute"/>
            <person name="Kjaerbolling I."/>
            <person name="Vesth T."/>
            <person name="Frisvad J.C."/>
            <person name="Nybo J.L."/>
            <person name="Theobald S."/>
            <person name="Kildgaard S."/>
            <person name="Isbrandt T."/>
            <person name="Kuo A."/>
            <person name="Sato A."/>
            <person name="Lyhne E.K."/>
            <person name="Kogle M.E."/>
            <person name="Wiebenga A."/>
            <person name="Kun R.S."/>
            <person name="Lubbers R.J."/>
            <person name="Makela M.R."/>
            <person name="Barry K."/>
            <person name="Chovatia M."/>
            <person name="Clum A."/>
            <person name="Daum C."/>
            <person name="Haridas S."/>
            <person name="He G."/>
            <person name="LaButti K."/>
            <person name="Lipzen A."/>
            <person name="Mondo S."/>
            <person name="Riley R."/>
            <person name="Salamov A."/>
            <person name="Simmons B.A."/>
            <person name="Magnuson J.K."/>
            <person name="Henrissat B."/>
            <person name="Mortensen U.H."/>
            <person name="Larsen T.O."/>
            <person name="Devries R.P."/>
            <person name="Grigoriev I.V."/>
            <person name="Machida M."/>
            <person name="Baker S.E."/>
            <person name="Andersen M.R."/>
        </authorList>
    </citation>
    <scope>NUCLEOTIDE SEQUENCE [LARGE SCALE GENOMIC DNA]</scope>
    <source>
        <strain evidence="2 3">IBT 18842</strain>
    </source>
</reference>
<keyword evidence="3" id="KW-1185">Reference proteome</keyword>